<name>A0A3M0A468_9GAMM</name>
<dbReference type="EMBL" id="REFJ01000003">
    <property type="protein sequence ID" value="RMA79961.1"/>
    <property type="molecule type" value="Genomic_DNA"/>
</dbReference>
<evidence type="ECO:0000313" key="2">
    <source>
        <dbReference type="Proteomes" id="UP000267187"/>
    </source>
</evidence>
<dbReference type="Proteomes" id="UP000267187">
    <property type="component" value="Unassembled WGS sequence"/>
</dbReference>
<protein>
    <recommendedName>
        <fullName evidence="3">Tetratricopeptide repeat protein</fullName>
    </recommendedName>
</protein>
<gene>
    <name evidence="1" type="ORF">DFR27_1313</name>
</gene>
<dbReference type="Gene3D" id="1.25.40.10">
    <property type="entry name" value="Tetratricopeptide repeat domain"/>
    <property type="match status" value="1"/>
</dbReference>
<dbReference type="SUPFAM" id="SSF48452">
    <property type="entry name" value="TPR-like"/>
    <property type="match status" value="2"/>
</dbReference>
<evidence type="ECO:0000313" key="1">
    <source>
        <dbReference type="EMBL" id="RMA79961.1"/>
    </source>
</evidence>
<reference evidence="1 2" key="1">
    <citation type="submission" date="2018-10" db="EMBL/GenBank/DDBJ databases">
        <title>Genomic Encyclopedia of Type Strains, Phase IV (KMG-IV): sequencing the most valuable type-strain genomes for metagenomic binning, comparative biology and taxonomic classification.</title>
        <authorList>
            <person name="Goeker M."/>
        </authorList>
    </citation>
    <scope>NUCLEOTIDE SEQUENCE [LARGE SCALE GENOMIC DNA]</scope>
    <source>
        <strain evidence="1 2">DSM 25080</strain>
    </source>
</reference>
<dbReference type="AlphaFoldDB" id="A0A3M0A468"/>
<keyword evidence="2" id="KW-1185">Reference proteome</keyword>
<evidence type="ECO:0008006" key="3">
    <source>
        <dbReference type="Google" id="ProtNLM"/>
    </source>
</evidence>
<dbReference type="InterPro" id="IPR011990">
    <property type="entry name" value="TPR-like_helical_dom_sf"/>
</dbReference>
<organism evidence="1 2">
    <name type="scientific">Umboniibacter marinipuniceus</name>
    <dbReference type="NCBI Taxonomy" id="569599"/>
    <lineage>
        <taxon>Bacteria</taxon>
        <taxon>Pseudomonadati</taxon>
        <taxon>Pseudomonadota</taxon>
        <taxon>Gammaproteobacteria</taxon>
        <taxon>Cellvibrionales</taxon>
        <taxon>Cellvibrionaceae</taxon>
        <taxon>Umboniibacter</taxon>
    </lineage>
</organism>
<accession>A0A3M0A468</accession>
<comment type="caution">
    <text evidence="1">The sequence shown here is derived from an EMBL/GenBank/DDBJ whole genome shotgun (WGS) entry which is preliminary data.</text>
</comment>
<proteinExistence type="predicted"/>
<sequence length="509" mass="57853">MIENLFLADILAFRGQHQQAAELTMETAKAFNEPSLAEESMWHLQQSGSDLKPALSYWASWDNSSDAYLVSNARYELSKQNFGETLRYASQIKEPSLANPFFQSVGATAMRWPADNQDRFVEVLKAVQAARPDLSAVTIAIALTHFYRFPEQSIELMEQLLTEFPNDEAVVANTAGLMAEVGDIDKALAVLDKFLEQHQSVDIQTQRLKTEYFDNRREPNFRPLLDTPDITVAWLVETANWLTAQGFFTQATEFSAHLAKRPALLERAALIDAEILIAQGNQGAALGLLMQIKQPEHVTVAAESFARMELSSDNLTVIEQWYDERRIENPSYSEQWIQLELRDLCGREEMAVCRARAASILETNPHSFSALEVLSEILTRSGQQTQLEQYYEQFLSYNPDAHLIRNNLAYGWISREVRLDEAEQQLQIALSAEPENPAYLDSLGWLYYLQGNLTLAYEYVSRASQLVDHPEILAHLITILEAMSNQAQADEVRSFARERFPTITWSTER</sequence>